<dbReference type="InterPro" id="IPR039439">
    <property type="entry name" value="SH3b1_dom"/>
</dbReference>
<dbReference type="PIRSF" id="PIRSF019015">
    <property type="entry name" value="P60_peptidase_YkfC"/>
    <property type="match status" value="1"/>
</dbReference>
<keyword evidence="9" id="KW-1185">Reference proteome</keyword>
<dbReference type="InterPro" id="IPR038765">
    <property type="entry name" value="Papain-like_cys_pep_sf"/>
</dbReference>
<reference evidence="8 10" key="2">
    <citation type="submission" date="2018-06" db="EMBL/GenBank/DDBJ databases">
        <authorList>
            <consortium name="Pathogen Informatics"/>
            <person name="Doyle S."/>
        </authorList>
    </citation>
    <scope>NUCLEOTIDE SEQUENCE [LARGE SCALE GENOMIC DNA]</scope>
    <source>
        <strain evidence="8 10">NCTC12022</strain>
    </source>
</reference>
<dbReference type="EMBL" id="LNYB01000085">
    <property type="protein sequence ID" value="KTC95265.1"/>
    <property type="molecule type" value="Genomic_DNA"/>
</dbReference>
<feature type="domain" description="SH3b1" evidence="6">
    <location>
        <begin position="177"/>
        <end position="228"/>
    </location>
</feature>
<evidence type="ECO:0000256" key="4">
    <source>
        <dbReference type="ARBA" id="ARBA00022807"/>
    </source>
</evidence>
<dbReference type="Gene3D" id="3.90.1720.10">
    <property type="entry name" value="endopeptidase domain like (from Nostoc punctiforme)"/>
    <property type="match status" value="1"/>
</dbReference>
<dbReference type="Proteomes" id="UP000251942">
    <property type="component" value="Unassembled WGS sequence"/>
</dbReference>
<evidence type="ECO:0000313" key="8">
    <source>
        <dbReference type="EMBL" id="SPX59690.1"/>
    </source>
</evidence>
<keyword evidence="3" id="KW-0378">Hydrolase</keyword>
<evidence type="ECO:0000256" key="3">
    <source>
        <dbReference type="ARBA" id="ARBA00022801"/>
    </source>
</evidence>
<dbReference type="Proteomes" id="UP000054698">
    <property type="component" value="Unassembled WGS sequence"/>
</dbReference>
<dbReference type="RefSeq" id="WP_058447733.1">
    <property type="nucleotide sequence ID" value="NZ_CAAAHT010000004.1"/>
</dbReference>
<feature type="domain" description="NlpC/P60" evidence="5">
    <location>
        <begin position="335"/>
        <end position="417"/>
    </location>
</feature>
<dbReference type="SUPFAM" id="SSF54001">
    <property type="entry name" value="Cysteine proteinases"/>
    <property type="match status" value="1"/>
</dbReference>
<dbReference type="Pfam" id="PF12913">
    <property type="entry name" value="SH3_6"/>
    <property type="match status" value="1"/>
</dbReference>
<protein>
    <submittedName>
        <fullName evidence="7">SH3 domain of the SH3b1 type</fullName>
    </submittedName>
</protein>
<name>A0A0W0TI34_9GAMM</name>
<dbReference type="InterPro" id="IPR000064">
    <property type="entry name" value="NLP_P60_dom"/>
</dbReference>
<evidence type="ECO:0000259" key="5">
    <source>
        <dbReference type="Pfam" id="PF00877"/>
    </source>
</evidence>
<evidence type="ECO:0000256" key="1">
    <source>
        <dbReference type="ARBA" id="ARBA00007074"/>
    </source>
</evidence>
<organism evidence="7 9">
    <name type="scientific">Legionella feeleii</name>
    <dbReference type="NCBI Taxonomy" id="453"/>
    <lineage>
        <taxon>Bacteria</taxon>
        <taxon>Pseudomonadati</taxon>
        <taxon>Pseudomonadota</taxon>
        <taxon>Gammaproteobacteria</taxon>
        <taxon>Legionellales</taxon>
        <taxon>Legionellaceae</taxon>
        <taxon>Legionella</taxon>
    </lineage>
</organism>
<dbReference type="STRING" id="453.Lfee_2929"/>
<evidence type="ECO:0000313" key="9">
    <source>
        <dbReference type="Proteomes" id="UP000054698"/>
    </source>
</evidence>
<sequence length="506" mass="57352">MFGGRLSGKQLSKRLITFFLMLFFSLSYAVEVPIYDFSIKAYTQNINDYLPSDSADYEVPLLKPDYQAAQLQQFYKHYYATDAQALSPWSEQMVKSILPVVKKIELQILDDFDNQNKTGADRHYAENFKEHDESWLNQIKQNMDVYALDNVEYQEKNKAITVNNTYARALPDMAPDFFHFSLPGQGFPFDNLQESVIWAGTPLYVFAVSQDKAWSLVLTPDAYFAWVKSSDIAYASSGFIGQWQAAAQKGLVAITETGATVVDKRQHFQFTGYIGAVFPLAQRDEETISILIPVKNAHQQAVVTMGSVSKNAASVMPLIASKKNMVRLIKQLQNRPYGWGGAFFFNDCSQEMKSLFTPLGIWLPRNTAQQAKLSSTVDLSKNKLETRLNLLQQKGHPLMTIIYINGHVMLYVGKKKINQNVEAITYQNVWGLSPANGDKRYMIGQAVFLPLLKYYPENPEINSPANKGFFKLVYLDALDTKALTPQMFKKRFIDTTPAMNVEDPIL</sequence>
<dbReference type="GO" id="GO:0006508">
    <property type="term" value="P:proteolysis"/>
    <property type="evidence" value="ECO:0007669"/>
    <property type="project" value="UniProtKB-KW"/>
</dbReference>
<gene>
    <name evidence="7" type="ORF">Lfee_2929</name>
    <name evidence="8" type="ORF">NCTC12022_00401</name>
</gene>
<keyword evidence="4" id="KW-0788">Thiol protease</keyword>
<comment type="similarity">
    <text evidence="1">Belongs to the peptidase C40 family.</text>
</comment>
<dbReference type="PATRIC" id="fig|453.4.peg.3201"/>
<evidence type="ECO:0000313" key="7">
    <source>
        <dbReference type="EMBL" id="KTC95265.1"/>
    </source>
</evidence>
<dbReference type="Pfam" id="PF00877">
    <property type="entry name" value="NLPC_P60"/>
    <property type="match status" value="1"/>
</dbReference>
<dbReference type="AlphaFoldDB" id="A0A0W0TI34"/>
<proteinExistence type="inferred from homology"/>
<dbReference type="GO" id="GO:0008234">
    <property type="term" value="F:cysteine-type peptidase activity"/>
    <property type="evidence" value="ECO:0007669"/>
    <property type="project" value="UniProtKB-KW"/>
</dbReference>
<evidence type="ECO:0000259" key="6">
    <source>
        <dbReference type="Pfam" id="PF12913"/>
    </source>
</evidence>
<evidence type="ECO:0000256" key="2">
    <source>
        <dbReference type="ARBA" id="ARBA00022670"/>
    </source>
</evidence>
<accession>A0A0W0TI34</accession>
<dbReference type="OrthoDB" id="9808890at2"/>
<evidence type="ECO:0000313" key="10">
    <source>
        <dbReference type="Proteomes" id="UP000251942"/>
    </source>
</evidence>
<reference evidence="7 9" key="1">
    <citation type="submission" date="2015-11" db="EMBL/GenBank/DDBJ databases">
        <title>Genomic analysis of 38 Legionella species identifies large and diverse effector repertoires.</title>
        <authorList>
            <person name="Burstein D."/>
            <person name="Amaro F."/>
            <person name="Zusman T."/>
            <person name="Lifshitz Z."/>
            <person name="Cohen O."/>
            <person name="Gilbert J.A."/>
            <person name="Pupko T."/>
            <person name="Shuman H.A."/>
            <person name="Segal G."/>
        </authorList>
    </citation>
    <scope>NUCLEOTIDE SEQUENCE [LARGE SCALE GENOMIC DNA]</scope>
    <source>
        <strain evidence="7 9">WO-44C</strain>
    </source>
</reference>
<keyword evidence="2" id="KW-0645">Protease</keyword>
<dbReference type="EMBL" id="UASS01000002">
    <property type="protein sequence ID" value="SPX59690.1"/>
    <property type="molecule type" value="Genomic_DNA"/>
</dbReference>
<dbReference type="InterPro" id="IPR027017">
    <property type="entry name" value="P60_peptidase_YkfC"/>
</dbReference>